<protein>
    <submittedName>
        <fullName evidence="8">Zinc transport system permease protein</fullName>
    </submittedName>
</protein>
<feature type="transmembrane region" description="Helical" evidence="7">
    <location>
        <begin position="135"/>
        <end position="155"/>
    </location>
</feature>
<keyword evidence="3 6" id="KW-0812">Transmembrane</keyword>
<keyword evidence="9" id="KW-1185">Reference proteome</keyword>
<dbReference type="CDD" id="cd06550">
    <property type="entry name" value="TM_ABC_iron-siderophores_like"/>
    <property type="match status" value="1"/>
</dbReference>
<gene>
    <name evidence="8" type="ORF">SAMN04488503_3219</name>
</gene>
<keyword evidence="4 7" id="KW-1133">Transmembrane helix</keyword>
<accession>A0A239CNA9</accession>
<keyword evidence="6" id="KW-0813">Transport</keyword>
<dbReference type="SUPFAM" id="SSF81345">
    <property type="entry name" value="ABC transporter involved in vitamin B12 uptake, BtuC"/>
    <property type="match status" value="1"/>
</dbReference>
<dbReference type="Gene3D" id="1.10.3470.10">
    <property type="entry name" value="ABC transporter involved in vitamin B12 uptake, BtuC"/>
    <property type="match status" value="1"/>
</dbReference>
<dbReference type="GO" id="GO:0043190">
    <property type="term" value="C:ATP-binding cassette (ABC) transporter complex"/>
    <property type="evidence" value="ECO:0007669"/>
    <property type="project" value="InterPro"/>
</dbReference>
<evidence type="ECO:0000256" key="1">
    <source>
        <dbReference type="ARBA" id="ARBA00004141"/>
    </source>
</evidence>
<organism evidence="8 9">
    <name type="scientific">Humidesulfovibrio mexicanus</name>
    <dbReference type="NCBI Taxonomy" id="147047"/>
    <lineage>
        <taxon>Bacteria</taxon>
        <taxon>Pseudomonadati</taxon>
        <taxon>Thermodesulfobacteriota</taxon>
        <taxon>Desulfovibrionia</taxon>
        <taxon>Desulfovibrionales</taxon>
        <taxon>Desulfovibrionaceae</taxon>
        <taxon>Humidesulfovibrio</taxon>
    </lineage>
</organism>
<dbReference type="AlphaFoldDB" id="A0A239CNA9"/>
<dbReference type="EMBL" id="FZOC01000008">
    <property type="protein sequence ID" value="SNS21429.1"/>
    <property type="molecule type" value="Genomic_DNA"/>
</dbReference>
<sequence>MILEALSFDFFRNALMAGLLVSVICGVIGSLVVVNRIVFLAGGVAHASYGGVGLAFHLGLPVLPVTAAFSTLAALGMAWVTLSRRERADTIIGVLWAAGMALGIILLDLTPGYNADLMSYLFGSILAVPDADLKLMAWLCALVLALAALFSRGLLVMSFDMEFARARGVPVRFLHFLLMGLTALCVVMVIRVVGLILVMALLTIPPFIAERRARSLPGMMFLAGCLSALFCVLGLYLSFSLDLTCGASIIAVACAGFAVSTLLPRRGALEET</sequence>
<dbReference type="GO" id="GO:0010043">
    <property type="term" value="P:response to zinc ion"/>
    <property type="evidence" value="ECO:0007669"/>
    <property type="project" value="TreeGrafter"/>
</dbReference>
<evidence type="ECO:0000256" key="4">
    <source>
        <dbReference type="ARBA" id="ARBA00022989"/>
    </source>
</evidence>
<dbReference type="PANTHER" id="PTHR30477">
    <property type="entry name" value="ABC-TRANSPORTER METAL-BINDING PROTEIN"/>
    <property type="match status" value="1"/>
</dbReference>
<feature type="transmembrane region" description="Helical" evidence="7">
    <location>
        <begin position="38"/>
        <end position="56"/>
    </location>
</feature>
<evidence type="ECO:0000313" key="8">
    <source>
        <dbReference type="EMBL" id="SNS21429.1"/>
    </source>
</evidence>
<evidence type="ECO:0000256" key="6">
    <source>
        <dbReference type="RuleBase" id="RU003943"/>
    </source>
</evidence>
<dbReference type="GO" id="GO:0055085">
    <property type="term" value="P:transmembrane transport"/>
    <property type="evidence" value="ECO:0007669"/>
    <property type="project" value="InterPro"/>
</dbReference>
<dbReference type="Proteomes" id="UP000198324">
    <property type="component" value="Unassembled WGS sequence"/>
</dbReference>
<comment type="subcellular location">
    <subcellularLocation>
        <location evidence="6">Cell membrane</location>
        <topology evidence="6">Multi-pass membrane protein</topology>
    </subcellularLocation>
    <subcellularLocation>
        <location evidence="1">Membrane</location>
        <topology evidence="1">Multi-pass membrane protein</topology>
    </subcellularLocation>
</comment>
<feature type="transmembrane region" description="Helical" evidence="7">
    <location>
        <begin position="176"/>
        <end position="204"/>
    </location>
</feature>
<keyword evidence="5 7" id="KW-0472">Membrane</keyword>
<evidence type="ECO:0000256" key="7">
    <source>
        <dbReference type="SAM" id="Phobius"/>
    </source>
</evidence>
<reference evidence="8 9" key="1">
    <citation type="submission" date="2017-06" db="EMBL/GenBank/DDBJ databases">
        <authorList>
            <person name="Kim H.J."/>
            <person name="Triplett B.A."/>
        </authorList>
    </citation>
    <scope>NUCLEOTIDE SEQUENCE [LARGE SCALE GENOMIC DNA]</scope>
    <source>
        <strain evidence="8 9">DSM 13116</strain>
    </source>
</reference>
<evidence type="ECO:0000256" key="2">
    <source>
        <dbReference type="ARBA" id="ARBA00008034"/>
    </source>
</evidence>
<evidence type="ECO:0000256" key="3">
    <source>
        <dbReference type="ARBA" id="ARBA00022692"/>
    </source>
</evidence>
<dbReference type="PANTHER" id="PTHR30477:SF18">
    <property type="entry name" value="METAL TRANSPORT SYSTEM MEMBRANE PROTEIN CT_417-RELATED"/>
    <property type="match status" value="1"/>
</dbReference>
<feature type="transmembrane region" description="Helical" evidence="7">
    <location>
        <begin position="216"/>
        <end position="236"/>
    </location>
</feature>
<feature type="transmembrane region" description="Helical" evidence="7">
    <location>
        <begin position="62"/>
        <end position="82"/>
    </location>
</feature>
<name>A0A239CNA9_9BACT</name>
<feature type="transmembrane region" description="Helical" evidence="7">
    <location>
        <begin position="94"/>
        <end position="115"/>
    </location>
</feature>
<evidence type="ECO:0000256" key="5">
    <source>
        <dbReference type="ARBA" id="ARBA00023136"/>
    </source>
</evidence>
<dbReference type="InterPro" id="IPR001626">
    <property type="entry name" value="ABC_TroCD"/>
</dbReference>
<dbReference type="InterPro" id="IPR037294">
    <property type="entry name" value="ABC_BtuC-like"/>
</dbReference>
<comment type="similarity">
    <text evidence="2 6">Belongs to the ABC-3 integral membrane protein family.</text>
</comment>
<proteinExistence type="inferred from homology"/>
<feature type="transmembrane region" description="Helical" evidence="7">
    <location>
        <begin position="14"/>
        <end position="33"/>
    </location>
</feature>
<dbReference type="Pfam" id="PF00950">
    <property type="entry name" value="ABC-3"/>
    <property type="match status" value="1"/>
</dbReference>
<evidence type="ECO:0000313" key="9">
    <source>
        <dbReference type="Proteomes" id="UP000198324"/>
    </source>
</evidence>
<feature type="transmembrane region" description="Helical" evidence="7">
    <location>
        <begin position="243"/>
        <end position="263"/>
    </location>
</feature>